<dbReference type="AlphaFoldDB" id="A0A7S0RJT2"/>
<keyword evidence="2" id="KW-0472">Membrane</keyword>
<protein>
    <submittedName>
        <fullName evidence="3">Uncharacterized protein</fullName>
    </submittedName>
</protein>
<feature type="region of interest" description="Disordered" evidence="1">
    <location>
        <begin position="174"/>
        <end position="259"/>
    </location>
</feature>
<keyword evidence="2" id="KW-1133">Transmembrane helix</keyword>
<accession>A0A7S0RJT2</accession>
<organism evidence="3">
    <name type="scientific">Chlamydomonas leiostraca</name>
    <dbReference type="NCBI Taxonomy" id="1034604"/>
    <lineage>
        <taxon>Eukaryota</taxon>
        <taxon>Viridiplantae</taxon>
        <taxon>Chlorophyta</taxon>
        <taxon>core chlorophytes</taxon>
        <taxon>Chlorophyceae</taxon>
        <taxon>CS clade</taxon>
        <taxon>Chlamydomonadales</taxon>
        <taxon>Chlamydomonadaceae</taxon>
        <taxon>Chlamydomonas</taxon>
    </lineage>
</organism>
<feature type="compositionally biased region" description="Low complexity" evidence="1">
    <location>
        <begin position="11"/>
        <end position="21"/>
    </location>
</feature>
<reference evidence="3" key="1">
    <citation type="submission" date="2021-01" db="EMBL/GenBank/DDBJ databases">
        <authorList>
            <person name="Corre E."/>
            <person name="Pelletier E."/>
            <person name="Niang G."/>
            <person name="Scheremetjew M."/>
            <person name="Finn R."/>
            <person name="Kale V."/>
            <person name="Holt S."/>
            <person name="Cochrane G."/>
            <person name="Meng A."/>
            <person name="Brown T."/>
            <person name="Cohen L."/>
        </authorList>
    </citation>
    <scope>NUCLEOTIDE SEQUENCE</scope>
    <source>
        <strain evidence="3">SAG 11-49</strain>
    </source>
</reference>
<proteinExistence type="predicted"/>
<gene>
    <name evidence="3" type="ORF">CLEI1391_LOCUS9255</name>
</gene>
<evidence type="ECO:0000313" key="3">
    <source>
        <dbReference type="EMBL" id="CAD8679838.1"/>
    </source>
</evidence>
<feature type="compositionally biased region" description="Acidic residues" evidence="1">
    <location>
        <begin position="1"/>
        <end position="10"/>
    </location>
</feature>
<dbReference type="EMBL" id="HBFB01016559">
    <property type="protein sequence ID" value="CAD8679838.1"/>
    <property type="molecule type" value="Transcribed_RNA"/>
</dbReference>
<feature type="transmembrane region" description="Helical" evidence="2">
    <location>
        <begin position="278"/>
        <end position="296"/>
    </location>
</feature>
<evidence type="ECO:0000256" key="1">
    <source>
        <dbReference type="SAM" id="MobiDB-lite"/>
    </source>
</evidence>
<keyword evidence="2" id="KW-0812">Transmembrane</keyword>
<sequence>MDTDDEDEDASSSSTSSSQAVLDQSLKGRIFMVERVEKATGGYRPNFLFVGLLFDIHSHPGGGHHLQQVQGTQELQLSLRYEPPSPKFSRSMQGMASYRLKLLQGPNFIYLLRGLPKTLVLDRSARAVGWGALQLVFHTGSQLDSFLAALRHVDVVQDHLWPRNIAALWRVTSSDGGAHEPPPTSGPASSSWRSSATAAGTIPEELRADADSSAGASASAHAPASSATAPQPSPRAPSSATAAAATGTQGSATSTAGASAAAKFDWPSRYARESSSSGLMWVVVGAGLGLGAWLAMRHMHRAR</sequence>
<evidence type="ECO:0000256" key="2">
    <source>
        <dbReference type="SAM" id="Phobius"/>
    </source>
</evidence>
<name>A0A7S0RJT2_9CHLO</name>
<feature type="compositionally biased region" description="Low complexity" evidence="1">
    <location>
        <begin position="186"/>
        <end position="201"/>
    </location>
</feature>
<feature type="region of interest" description="Disordered" evidence="1">
    <location>
        <begin position="1"/>
        <end position="21"/>
    </location>
</feature>
<feature type="compositionally biased region" description="Low complexity" evidence="1">
    <location>
        <begin position="211"/>
        <end position="259"/>
    </location>
</feature>